<dbReference type="InterPro" id="IPR036390">
    <property type="entry name" value="WH_DNA-bd_sf"/>
</dbReference>
<sequence length="99" mass="11919">MRFPLPAPMLEFLILACLEKQDSYGYEICQTIKTIQNIKEPVLYPILKKLQSEKQIDSYEKTIRNRRRKYYTLTLQGREELTAMRKDWKQYETKIDAIV</sequence>
<dbReference type="Proteomes" id="UP000186705">
    <property type="component" value="Unassembled WGS sequence"/>
</dbReference>
<evidence type="ECO:0000313" key="3">
    <source>
        <dbReference type="Proteomes" id="UP000186705"/>
    </source>
</evidence>
<proteinExistence type="predicted"/>
<dbReference type="OrthoDB" id="9808017at2"/>
<dbReference type="GeneID" id="78276348"/>
<dbReference type="InterPro" id="IPR005149">
    <property type="entry name" value="Tscrpt_reg_PadR_N"/>
</dbReference>
<dbReference type="Gene3D" id="1.10.10.10">
    <property type="entry name" value="Winged helix-like DNA-binding domain superfamily/Winged helix DNA-binding domain"/>
    <property type="match status" value="1"/>
</dbReference>
<dbReference type="RefSeq" id="WP_076342179.1">
    <property type="nucleotide sequence ID" value="NZ_CAJTMI010000054.1"/>
</dbReference>
<evidence type="ECO:0000313" key="2">
    <source>
        <dbReference type="EMBL" id="OLU44482.1"/>
    </source>
</evidence>
<dbReference type="PANTHER" id="PTHR33169">
    <property type="entry name" value="PADR-FAMILY TRANSCRIPTIONAL REGULATOR"/>
    <property type="match status" value="1"/>
</dbReference>
<feature type="domain" description="Transcription regulator PadR N-terminal" evidence="1">
    <location>
        <begin position="14"/>
        <end position="82"/>
    </location>
</feature>
<gene>
    <name evidence="2" type="ORF">BO225_10400</name>
</gene>
<dbReference type="Pfam" id="PF03551">
    <property type="entry name" value="PadR"/>
    <property type="match status" value="1"/>
</dbReference>
<keyword evidence="3" id="KW-1185">Reference proteome</keyword>
<name>A0A1U7NK73_9FIRM</name>
<accession>A0A1U7NK73</accession>
<dbReference type="EMBL" id="MPKA01000106">
    <property type="protein sequence ID" value="OLU44482.1"/>
    <property type="molecule type" value="Genomic_DNA"/>
</dbReference>
<reference evidence="2 3" key="1">
    <citation type="submission" date="2016-11" db="EMBL/GenBank/DDBJ databases">
        <title>Description of two novel members of the family Erysipelotrichaceae: Ileibacterium lipovorans gen. nov., sp. nov. and Dubosiella newyorkensis, gen. nov., sp. nov.</title>
        <authorList>
            <person name="Cox L.M."/>
            <person name="Sohn J."/>
            <person name="Tyrrell K.L."/>
            <person name="Citron D.M."/>
            <person name="Lawson P.A."/>
            <person name="Patel N.B."/>
            <person name="Iizumi T."/>
            <person name="Perez-Perez G.I."/>
            <person name="Goldstein E.J."/>
            <person name="Blaser M.J."/>
        </authorList>
    </citation>
    <scope>NUCLEOTIDE SEQUENCE [LARGE SCALE GENOMIC DNA]</scope>
    <source>
        <strain evidence="2 3">NYU-BL-A4</strain>
    </source>
</reference>
<comment type="caution">
    <text evidence="2">The sequence shown here is derived from an EMBL/GenBank/DDBJ whole genome shotgun (WGS) entry which is preliminary data.</text>
</comment>
<dbReference type="AlphaFoldDB" id="A0A1U7NK73"/>
<dbReference type="STRING" id="1862672.BO225_10400"/>
<protein>
    <submittedName>
        <fullName evidence="2">PadR family transcriptional regulator</fullName>
    </submittedName>
</protein>
<evidence type="ECO:0000259" key="1">
    <source>
        <dbReference type="Pfam" id="PF03551"/>
    </source>
</evidence>
<dbReference type="InterPro" id="IPR052509">
    <property type="entry name" value="Metal_resp_DNA-bind_regulator"/>
</dbReference>
<dbReference type="SUPFAM" id="SSF46785">
    <property type="entry name" value="Winged helix' DNA-binding domain"/>
    <property type="match status" value="1"/>
</dbReference>
<organism evidence="2 3">
    <name type="scientific">Dubosiella newyorkensis</name>
    <dbReference type="NCBI Taxonomy" id="1862672"/>
    <lineage>
        <taxon>Bacteria</taxon>
        <taxon>Bacillati</taxon>
        <taxon>Bacillota</taxon>
        <taxon>Erysipelotrichia</taxon>
        <taxon>Erysipelotrichales</taxon>
        <taxon>Erysipelotrichaceae</taxon>
        <taxon>Dubosiella</taxon>
    </lineage>
</organism>
<dbReference type="InterPro" id="IPR036388">
    <property type="entry name" value="WH-like_DNA-bd_sf"/>
</dbReference>
<dbReference type="PANTHER" id="PTHR33169:SF14">
    <property type="entry name" value="TRANSCRIPTIONAL REGULATOR RV3488"/>
    <property type="match status" value="1"/>
</dbReference>